<comment type="caution">
    <text evidence="1">The sequence shown here is derived from an EMBL/GenBank/DDBJ whole genome shotgun (WGS) entry which is preliminary data.</text>
</comment>
<dbReference type="OrthoDB" id="9781848at2"/>
<name>A0A3E3IIC7_9FIRM</name>
<keyword evidence="1" id="KW-0418">Kinase</keyword>
<evidence type="ECO:0000313" key="1">
    <source>
        <dbReference type="EMBL" id="RGE66845.1"/>
    </source>
</evidence>
<dbReference type="InterPro" id="IPR027417">
    <property type="entry name" value="P-loop_NTPase"/>
</dbReference>
<keyword evidence="1" id="KW-0808">Transferase</keyword>
<dbReference type="GO" id="GO:0016301">
    <property type="term" value="F:kinase activity"/>
    <property type="evidence" value="ECO:0007669"/>
    <property type="project" value="UniProtKB-KW"/>
</dbReference>
<dbReference type="Gene3D" id="3.40.50.300">
    <property type="entry name" value="P-loop containing nucleotide triphosphate hydrolases"/>
    <property type="match status" value="1"/>
</dbReference>
<sequence>MQKLIILRGNSGSGKTTIAKELQKKFGRNTMLISQDMIRRDMLKVKDGENTLAVPLMKELLIYGNKHSEIVILEGIMYADWYKSLFELAVLLYDTRVYAYYFDLPFEETLKRHQTKPNCNDFGEEEMRRWWREKDFSAILNEVSITSDKDKEIIVSEIYDFVINA</sequence>
<dbReference type="SUPFAM" id="SSF52540">
    <property type="entry name" value="P-loop containing nucleoside triphosphate hydrolases"/>
    <property type="match status" value="1"/>
</dbReference>
<dbReference type="NCBIfam" id="NF005253">
    <property type="entry name" value="PRK06762.1-4"/>
    <property type="match status" value="1"/>
</dbReference>
<reference evidence="1 2" key="1">
    <citation type="submission" date="2018-08" db="EMBL/GenBank/DDBJ databases">
        <title>A genome reference for cultivated species of the human gut microbiota.</title>
        <authorList>
            <person name="Zou Y."/>
            <person name="Xue W."/>
            <person name="Luo G."/>
        </authorList>
    </citation>
    <scope>NUCLEOTIDE SEQUENCE [LARGE SCALE GENOMIC DNA]</scope>
    <source>
        <strain evidence="1 2">AF26-4BH</strain>
    </source>
</reference>
<dbReference type="Proteomes" id="UP000261166">
    <property type="component" value="Unassembled WGS sequence"/>
</dbReference>
<evidence type="ECO:0000313" key="2">
    <source>
        <dbReference type="Proteomes" id="UP000261166"/>
    </source>
</evidence>
<organism evidence="1 2">
    <name type="scientific">Eisenbergiella massiliensis</name>
    <dbReference type="NCBI Taxonomy" id="1720294"/>
    <lineage>
        <taxon>Bacteria</taxon>
        <taxon>Bacillati</taxon>
        <taxon>Bacillota</taxon>
        <taxon>Clostridia</taxon>
        <taxon>Lachnospirales</taxon>
        <taxon>Lachnospiraceae</taxon>
        <taxon>Eisenbergiella</taxon>
    </lineage>
</organism>
<dbReference type="Pfam" id="PF13671">
    <property type="entry name" value="AAA_33"/>
    <property type="match status" value="1"/>
</dbReference>
<proteinExistence type="predicted"/>
<dbReference type="AlphaFoldDB" id="A0A3E3IIC7"/>
<accession>A0A3E3IIC7</accession>
<dbReference type="NCBIfam" id="NF005255">
    <property type="entry name" value="PRK06762.2-2"/>
    <property type="match status" value="1"/>
</dbReference>
<dbReference type="RefSeq" id="WP_025490965.1">
    <property type="nucleotide sequence ID" value="NZ_JBKVAZ010000019.1"/>
</dbReference>
<dbReference type="EMBL" id="QVLU01000027">
    <property type="protein sequence ID" value="RGE66845.1"/>
    <property type="molecule type" value="Genomic_DNA"/>
</dbReference>
<gene>
    <name evidence="1" type="ORF">DWY69_23650</name>
</gene>
<protein>
    <submittedName>
        <fullName evidence="1">Uridine kinase</fullName>
    </submittedName>
</protein>